<protein>
    <submittedName>
        <fullName evidence="1">Uncharacterized protein</fullName>
    </submittedName>
</protein>
<organism evidence="1">
    <name type="scientific">marine sediment metagenome</name>
    <dbReference type="NCBI Taxonomy" id="412755"/>
    <lineage>
        <taxon>unclassified sequences</taxon>
        <taxon>metagenomes</taxon>
        <taxon>ecological metagenomes</taxon>
    </lineage>
</organism>
<proteinExistence type="predicted"/>
<dbReference type="EMBL" id="LAZR01034435">
    <property type="protein sequence ID" value="KKL45312.1"/>
    <property type="molecule type" value="Genomic_DNA"/>
</dbReference>
<dbReference type="AlphaFoldDB" id="A0A0F9F2N2"/>
<accession>A0A0F9F2N2</accession>
<sequence>KEKEDTMIPRTDPALYESNILAKFMYDSAVVEHPTISWYGATELERQAWITKATYVVNFLLPLESRRKLNQARQMILDNAVLVYDCKTHLPEFRISGALLIDIFGGIG</sequence>
<feature type="non-terminal residue" evidence="1">
    <location>
        <position position="1"/>
    </location>
</feature>
<evidence type="ECO:0000313" key="1">
    <source>
        <dbReference type="EMBL" id="KKL45312.1"/>
    </source>
</evidence>
<gene>
    <name evidence="1" type="ORF">LCGC14_2356970</name>
</gene>
<comment type="caution">
    <text evidence="1">The sequence shown here is derived from an EMBL/GenBank/DDBJ whole genome shotgun (WGS) entry which is preliminary data.</text>
</comment>
<reference evidence="1" key="1">
    <citation type="journal article" date="2015" name="Nature">
        <title>Complex archaea that bridge the gap between prokaryotes and eukaryotes.</title>
        <authorList>
            <person name="Spang A."/>
            <person name="Saw J.H."/>
            <person name="Jorgensen S.L."/>
            <person name="Zaremba-Niedzwiedzka K."/>
            <person name="Martijn J."/>
            <person name="Lind A.E."/>
            <person name="van Eijk R."/>
            <person name="Schleper C."/>
            <person name="Guy L."/>
            <person name="Ettema T.J."/>
        </authorList>
    </citation>
    <scope>NUCLEOTIDE SEQUENCE</scope>
</reference>
<name>A0A0F9F2N2_9ZZZZ</name>